<feature type="domain" description="Duffy-antigen binding" evidence="2">
    <location>
        <begin position="111"/>
        <end position="166"/>
    </location>
</feature>
<evidence type="ECO:0000313" key="3">
    <source>
        <dbReference type="EMBL" id="EUR80898.1"/>
    </source>
</evidence>
<reference evidence="3 4" key="2">
    <citation type="submission" date="2013-02" db="EMBL/GenBank/DDBJ databases">
        <title>The Genome Sequence of Plasmodium falciparum 7G8.</title>
        <authorList>
            <consortium name="The Broad Institute Genome Sequencing Platform"/>
            <consortium name="The Broad Institute Genome Sequencing Center for Infectious Disease"/>
            <person name="Neafsey D."/>
            <person name="Cheeseman I."/>
            <person name="Volkman S."/>
            <person name="Adams J."/>
            <person name="Walker B."/>
            <person name="Young S.K."/>
            <person name="Zeng Q."/>
            <person name="Gargeya S."/>
            <person name="Fitzgerald M."/>
            <person name="Haas B."/>
            <person name="Abouelleil A."/>
            <person name="Alvarado L."/>
            <person name="Arachchi H.M."/>
            <person name="Berlin A.M."/>
            <person name="Chapman S.B."/>
            <person name="Dewar J."/>
            <person name="Goldberg J."/>
            <person name="Griggs A."/>
            <person name="Gujja S."/>
            <person name="Hansen M."/>
            <person name="Howarth C."/>
            <person name="Imamovic A."/>
            <person name="Larimer J."/>
            <person name="McCowan C."/>
            <person name="Murphy C."/>
            <person name="Neiman D."/>
            <person name="Pearson M."/>
            <person name="Priest M."/>
            <person name="Roberts A."/>
            <person name="Saif S."/>
            <person name="Shea T."/>
            <person name="Sisk P."/>
            <person name="Sykes S."/>
            <person name="Wortman J."/>
            <person name="Nusbaum C."/>
            <person name="Birren B."/>
        </authorList>
    </citation>
    <scope>NUCLEOTIDE SEQUENCE [LARGE SCALE GENOMIC DNA]</scope>
    <source>
        <strain evidence="3 4">7G8</strain>
    </source>
</reference>
<dbReference type="InterPro" id="IPR008602">
    <property type="entry name" value="Duffy-antigen-binding"/>
</dbReference>
<dbReference type="Pfam" id="PF05424">
    <property type="entry name" value="Duffy_binding"/>
    <property type="match status" value="1"/>
</dbReference>
<dbReference type="GO" id="GO:0016020">
    <property type="term" value="C:membrane"/>
    <property type="evidence" value="ECO:0007669"/>
    <property type="project" value="InterPro"/>
</dbReference>
<reference evidence="4" key="1">
    <citation type="submission" date="2007-11" db="EMBL/GenBank/DDBJ databases">
        <authorList>
            <consortium name="The Broad Institute Genome Sequencing Platform"/>
            <person name="Volkman S.K."/>
            <person name="Daily J.P."/>
            <person name="Sarr O."/>
            <person name="Ndiaye D."/>
            <person name="Ndir O."/>
            <person name="Mboup S."/>
            <person name="Lukens A."/>
            <person name="Stange-Thomann N."/>
            <person name="Mauceli E."/>
            <person name="Gnerre S."/>
            <person name="Jaffe D."/>
            <person name="Zainoun J."/>
            <person name="Wiegand R.C."/>
            <person name="Birren B."/>
            <person name="Galagan J."/>
            <person name="Lander E."/>
            <person name="Wirth D.F."/>
        </authorList>
    </citation>
    <scope>NUCLEOTIDE SEQUENCE [LARGE SCALE GENOMIC DNA]</scope>
    <source>
        <strain evidence="4">7G8</strain>
    </source>
</reference>
<feature type="region of interest" description="Disordered" evidence="1">
    <location>
        <begin position="190"/>
        <end position="226"/>
    </location>
</feature>
<dbReference type="InterPro" id="IPR042202">
    <property type="entry name" value="Duffy-ag-bd_sf"/>
</dbReference>
<feature type="compositionally biased region" description="Basic residues" evidence="1">
    <location>
        <begin position="199"/>
        <end position="208"/>
    </location>
</feature>
<dbReference type="AlphaFoldDB" id="W7F7Y1"/>
<dbReference type="Gene3D" id="1.20.58.830">
    <property type="match status" value="1"/>
</dbReference>
<dbReference type="SUPFAM" id="SSF140924">
    <property type="entry name" value="Duffy binding domain-like"/>
    <property type="match status" value="1"/>
</dbReference>
<accession>W7F7Y1</accession>
<gene>
    <name evidence="3" type="ORF">PFBG_00264</name>
</gene>
<protein>
    <recommendedName>
        <fullName evidence="2">Duffy-antigen binding domain-containing protein</fullName>
    </recommendedName>
</protein>
<evidence type="ECO:0000256" key="1">
    <source>
        <dbReference type="SAM" id="MobiDB-lite"/>
    </source>
</evidence>
<feature type="compositionally biased region" description="Polar residues" evidence="1">
    <location>
        <begin position="213"/>
        <end position="225"/>
    </location>
</feature>
<organism evidence="3 4">
    <name type="scientific">Plasmodium falciparum (isolate 7G8)</name>
    <dbReference type="NCBI Taxonomy" id="57266"/>
    <lineage>
        <taxon>Eukaryota</taxon>
        <taxon>Sar</taxon>
        <taxon>Alveolata</taxon>
        <taxon>Apicomplexa</taxon>
        <taxon>Aconoidasida</taxon>
        <taxon>Haemosporida</taxon>
        <taxon>Plasmodiidae</taxon>
        <taxon>Plasmodium</taxon>
        <taxon>Plasmodium (Laverania)</taxon>
    </lineage>
</organism>
<dbReference type="Proteomes" id="UP000030688">
    <property type="component" value="Unassembled WGS sequence"/>
</dbReference>
<proteinExistence type="predicted"/>
<dbReference type="GO" id="GO:0046789">
    <property type="term" value="F:host cell surface receptor binding"/>
    <property type="evidence" value="ECO:0007669"/>
    <property type="project" value="InterPro"/>
</dbReference>
<evidence type="ECO:0000259" key="2">
    <source>
        <dbReference type="Pfam" id="PF05424"/>
    </source>
</evidence>
<dbReference type="Gene3D" id="1.20.1310.20">
    <property type="entry name" value="Duffy-antigen binding domain"/>
    <property type="match status" value="1"/>
</dbReference>
<name>W7F7Y1_PLAF8</name>
<dbReference type="EMBL" id="KE123582">
    <property type="protein sequence ID" value="EUR80898.1"/>
    <property type="molecule type" value="Genomic_DNA"/>
</dbReference>
<evidence type="ECO:0000313" key="4">
    <source>
        <dbReference type="Proteomes" id="UP000030688"/>
    </source>
</evidence>
<sequence length="287" mass="33927">MATSPIEKINYTNDRREYASEHDKYQGPCTGKDTKFVIGTPWKKEENEVNKRHKDVLLPPRRRHMYDLLLATIYEGQHIKNNLGKDISGICTDIKYSFADLGDIIHKLPGDKRKYNDNINHLKFREDWWSANSTKFWEAMHCASKAGGIECGGDPTLEDYIPQRLRWLSEWADNYCKMVKTDYKSMSDEKWKPDWEKQQKKKNKKKKNKELYDNSNSGARSSNDPIQDELDNFIVKRKENQYINAPEEFIDAMRGYAYCKEENHSKYLDTEHSDDSYVFKEIPNHYK</sequence>